<dbReference type="GO" id="GO:0003677">
    <property type="term" value="F:DNA binding"/>
    <property type="evidence" value="ECO:0007669"/>
    <property type="project" value="UniProtKB-KW"/>
</dbReference>
<keyword evidence="2" id="KW-0238">DNA-binding</keyword>
<accession>A0A2S5KP15</accession>
<dbReference type="InterPro" id="IPR036388">
    <property type="entry name" value="WH-like_DNA-bd_sf"/>
</dbReference>
<dbReference type="PANTHER" id="PTHR30136:SF35">
    <property type="entry name" value="HTH-TYPE TRANSCRIPTIONAL REGULATOR RV1719"/>
    <property type="match status" value="1"/>
</dbReference>
<keyword evidence="3" id="KW-0804">Transcription</keyword>
<dbReference type="PROSITE" id="PS51078">
    <property type="entry name" value="ICLR_ED"/>
    <property type="match status" value="1"/>
</dbReference>
<protein>
    <submittedName>
        <fullName evidence="6">IclR family transcriptional regulator</fullName>
    </submittedName>
</protein>
<dbReference type="GO" id="GO:0003700">
    <property type="term" value="F:DNA-binding transcription factor activity"/>
    <property type="evidence" value="ECO:0007669"/>
    <property type="project" value="InterPro"/>
</dbReference>
<dbReference type="InterPro" id="IPR001845">
    <property type="entry name" value="HTH_ArsR_DNA-bd_dom"/>
</dbReference>
<name>A0A2S5KP15_9PROT</name>
<dbReference type="FunFam" id="1.10.10.10:FF:000056">
    <property type="entry name" value="IclR family transcriptional regulator"/>
    <property type="match status" value="1"/>
</dbReference>
<proteinExistence type="predicted"/>
<keyword evidence="1" id="KW-0805">Transcription regulation</keyword>
<evidence type="ECO:0000313" key="7">
    <source>
        <dbReference type="Proteomes" id="UP000238196"/>
    </source>
</evidence>
<dbReference type="InterPro" id="IPR014757">
    <property type="entry name" value="Tscrpt_reg_IclR_C"/>
</dbReference>
<evidence type="ECO:0000256" key="3">
    <source>
        <dbReference type="ARBA" id="ARBA00023163"/>
    </source>
</evidence>
<dbReference type="InterPro" id="IPR050707">
    <property type="entry name" value="HTH_MetabolicPath_Reg"/>
</dbReference>
<dbReference type="PANTHER" id="PTHR30136">
    <property type="entry name" value="HELIX-TURN-HELIX TRANSCRIPTIONAL REGULATOR, ICLR FAMILY"/>
    <property type="match status" value="1"/>
</dbReference>
<dbReference type="SUPFAM" id="SSF46785">
    <property type="entry name" value="Winged helix' DNA-binding domain"/>
    <property type="match status" value="1"/>
</dbReference>
<reference evidence="6 7" key="1">
    <citation type="submission" date="2018-02" db="EMBL/GenBank/DDBJ databases">
        <title>novel marine gammaproteobacteria from coastal saline agro ecosystem.</title>
        <authorList>
            <person name="Krishnan R."/>
            <person name="Ramesh Kumar N."/>
        </authorList>
    </citation>
    <scope>NUCLEOTIDE SEQUENCE [LARGE SCALE GENOMIC DNA]</scope>
    <source>
        <strain evidence="6 7">228</strain>
    </source>
</reference>
<gene>
    <name evidence="6" type="ORF">C4K68_14520</name>
</gene>
<dbReference type="EMBL" id="PRLP01000047">
    <property type="protein sequence ID" value="PPC76584.1"/>
    <property type="molecule type" value="Genomic_DNA"/>
</dbReference>
<dbReference type="CDD" id="cd00090">
    <property type="entry name" value="HTH_ARSR"/>
    <property type="match status" value="1"/>
</dbReference>
<dbReference type="Gene3D" id="1.10.10.10">
    <property type="entry name" value="Winged helix-like DNA-binding domain superfamily/Winged helix DNA-binding domain"/>
    <property type="match status" value="1"/>
</dbReference>
<dbReference type="SMART" id="SM00418">
    <property type="entry name" value="HTH_ARSR"/>
    <property type="match status" value="1"/>
</dbReference>
<dbReference type="Pfam" id="PF01614">
    <property type="entry name" value="IclR_C"/>
    <property type="match status" value="1"/>
</dbReference>
<dbReference type="InterPro" id="IPR036390">
    <property type="entry name" value="WH_DNA-bd_sf"/>
</dbReference>
<feature type="domain" description="HTH iclR-type" evidence="4">
    <location>
        <begin position="15"/>
        <end position="78"/>
    </location>
</feature>
<organism evidence="6 7">
    <name type="scientific">Proteobacteria bacterium 228</name>
    <dbReference type="NCBI Taxonomy" id="2083153"/>
    <lineage>
        <taxon>Bacteria</taxon>
        <taxon>Pseudomonadati</taxon>
        <taxon>Pseudomonadota</taxon>
    </lineage>
</organism>
<evidence type="ECO:0000259" key="5">
    <source>
        <dbReference type="PROSITE" id="PS51078"/>
    </source>
</evidence>
<dbReference type="GO" id="GO:0045892">
    <property type="term" value="P:negative regulation of DNA-templated transcription"/>
    <property type="evidence" value="ECO:0007669"/>
    <property type="project" value="TreeGrafter"/>
</dbReference>
<evidence type="ECO:0000259" key="4">
    <source>
        <dbReference type="PROSITE" id="PS51077"/>
    </source>
</evidence>
<dbReference type="InterPro" id="IPR005471">
    <property type="entry name" value="Tscrpt_reg_IclR_N"/>
</dbReference>
<evidence type="ECO:0000256" key="2">
    <source>
        <dbReference type="ARBA" id="ARBA00023125"/>
    </source>
</evidence>
<evidence type="ECO:0000313" key="6">
    <source>
        <dbReference type="EMBL" id="PPC76584.1"/>
    </source>
</evidence>
<dbReference type="InterPro" id="IPR011991">
    <property type="entry name" value="ArsR-like_HTH"/>
</dbReference>
<feature type="domain" description="IclR-ED" evidence="5">
    <location>
        <begin position="79"/>
        <end position="262"/>
    </location>
</feature>
<dbReference type="Gene3D" id="3.30.450.40">
    <property type="match status" value="1"/>
</dbReference>
<sequence>MAEDTGKNPESATSTSSLHRAFALLQALSKAPANGERVTQLARDVGLTQATAHRLLKSLVEEGMVEQDERTKRYRLSIAFFSLAARAANPYNLRDIARPSLLRLSARIGDTVFLLVRSGFDAVCLDRSDGHIPIRSFTEDVGGRIALGVGQASLVILAFTPEEEREELIRFNLPRLRNYGVFDEVYFRTEIRKICDEGYTACNPGVLSGMAGVAVPILDQEGRAVAALSIGTVTERLNEERLPMVVELLKKEARQIGERINPFDSALRRPADVLMGIK</sequence>
<dbReference type="SUPFAM" id="SSF55781">
    <property type="entry name" value="GAF domain-like"/>
    <property type="match status" value="1"/>
</dbReference>
<comment type="caution">
    <text evidence="6">The sequence shown here is derived from an EMBL/GenBank/DDBJ whole genome shotgun (WGS) entry which is preliminary data.</text>
</comment>
<dbReference type="SMART" id="SM00346">
    <property type="entry name" value="HTH_ICLR"/>
    <property type="match status" value="1"/>
</dbReference>
<dbReference type="OrthoDB" id="9807558at2"/>
<dbReference type="InterPro" id="IPR029016">
    <property type="entry name" value="GAF-like_dom_sf"/>
</dbReference>
<dbReference type="Proteomes" id="UP000238196">
    <property type="component" value="Unassembled WGS sequence"/>
</dbReference>
<evidence type="ECO:0000256" key="1">
    <source>
        <dbReference type="ARBA" id="ARBA00023015"/>
    </source>
</evidence>
<dbReference type="PROSITE" id="PS51077">
    <property type="entry name" value="HTH_ICLR"/>
    <property type="match status" value="1"/>
</dbReference>
<dbReference type="Pfam" id="PF09339">
    <property type="entry name" value="HTH_IclR"/>
    <property type="match status" value="1"/>
</dbReference>
<dbReference type="AlphaFoldDB" id="A0A2S5KP15"/>